<protein>
    <submittedName>
        <fullName evidence="1">Uncharacterized protein</fullName>
    </submittedName>
</protein>
<accession>A0A5J4URS5</accession>
<reference evidence="1 2" key="1">
    <citation type="submission" date="2019-03" db="EMBL/GenBank/DDBJ databases">
        <title>Single cell metagenomics reveals metabolic interactions within the superorganism composed of flagellate Streblomastix strix and complex community of Bacteroidetes bacteria on its surface.</title>
        <authorList>
            <person name="Treitli S.C."/>
            <person name="Kolisko M."/>
            <person name="Husnik F."/>
            <person name="Keeling P."/>
            <person name="Hampl V."/>
        </authorList>
    </citation>
    <scope>NUCLEOTIDE SEQUENCE [LARGE SCALE GENOMIC DNA]</scope>
    <source>
        <strain evidence="1">ST1C</strain>
    </source>
</reference>
<evidence type="ECO:0000313" key="2">
    <source>
        <dbReference type="Proteomes" id="UP000324800"/>
    </source>
</evidence>
<dbReference type="AlphaFoldDB" id="A0A5J4URS5"/>
<proteinExistence type="predicted"/>
<gene>
    <name evidence="1" type="ORF">EZS28_031384</name>
</gene>
<name>A0A5J4URS5_9EUKA</name>
<sequence length="393" mass="46271">MSIYSFWGMPDMSTQQRMIEKPFGEIQIQIYTQTQYEWNQKKMTITIITMIMITTMTIIIDKTESGMAEMISQIWEEEEKGRKQLRVKVQRMDKIMMIELRVNTVKFRDNNQDNLGYDAIDGNRFNLQFRLFQEPQTICQVIEQFKNKPFVQRTGSLPILMKKVAYLGRNEQRHETEVIDLEQNTQQIIENIPMNEQGDTNNGNQQPTQIGAIRTLQTEAPDNLQHQQVGQNDDLNNMASKHIPIEDTVNRLPLLSEDPKRQIEIKKKTELNNNAIHIFTCWDFGSGTGVQQDEFQEDFVDESYYLEIRPLDKNNKKHKRRKHQRSVGQSPWTIVQLDELFWTTKEGPRPVVHKMEIEITHQQKAMNSLSNINKPTELDYTLPKLEFELNFEC</sequence>
<dbReference type="EMBL" id="SNRW01013034">
    <property type="protein sequence ID" value="KAA6373089.1"/>
    <property type="molecule type" value="Genomic_DNA"/>
</dbReference>
<evidence type="ECO:0000313" key="1">
    <source>
        <dbReference type="EMBL" id="KAA6373089.1"/>
    </source>
</evidence>
<comment type="caution">
    <text evidence="1">The sequence shown here is derived from an EMBL/GenBank/DDBJ whole genome shotgun (WGS) entry which is preliminary data.</text>
</comment>
<dbReference type="Proteomes" id="UP000324800">
    <property type="component" value="Unassembled WGS sequence"/>
</dbReference>
<organism evidence="1 2">
    <name type="scientific">Streblomastix strix</name>
    <dbReference type="NCBI Taxonomy" id="222440"/>
    <lineage>
        <taxon>Eukaryota</taxon>
        <taxon>Metamonada</taxon>
        <taxon>Preaxostyla</taxon>
        <taxon>Oxymonadida</taxon>
        <taxon>Streblomastigidae</taxon>
        <taxon>Streblomastix</taxon>
    </lineage>
</organism>